<feature type="compositionally biased region" description="Gly residues" evidence="1">
    <location>
        <begin position="17"/>
        <end position="28"/>
    </location>
</feature>
<evidence type="ECO:0000256" key="1">
    <source>
        <dbReference type="SAM" id="MobiDB-lite"/>
    </source>
</evidence>
<gene>
    <name evidence="2" type="ORF">FA15DRAFT_110250</name>
</gene>
<dbReference type="AlphaFoldDB" id="A0A5C3KLG5"/>
<accession>A0A5C3KLG5</accession>
<name>A0A5C3KLG5_COPMA</name>
<organism evidence="2 3">
    <name type="scientific">Coprinopsis marcescibilis</name>
    <name type="common">Agaric fungus</name>
    <name type="synonym">Psathyrella marcescibilis</name>
    <dbReference type="NCBI Taxonomy" id="230819"/>
    <lineage>
        <taxon>Eukaryota</taxon>
        <taxon>Fungi</taxon>
        <taxon>Dikarya</taxon>
        <taxon>Basidiomycota</taxon>
        <taxon>Agaricomycotina</taxon>
        <taxon>Agaricomycetes</taxon>
        <taxon>Agaricomycetidae</taxon>
        <taxon>Agaricales</taxon>
        <taxon>Agaricineae</taxon>
        <taxon>Psathyrellaceae</taxon>
        <taxon>Coprinopsis</taxon>
    </lineage>
</organism>
<reference evidence="2 3" key="1">
    <citation type="journal article" date="2019" name="Nat. Ecol. Evol.">
        <title>Megaphylogeny resolves global patterns of mushroom evolution.</title>
        <authorList>
            <person name="Varga T."/>
            <person name="Krizsan K."/>
            <person name="Foldi C."/>
            <person name="Dima B."/>
            <person name="Sanchez-Garcia M."/>
            <person name="Sanchez-Ramirez S."/>
            <person name="Szollosi G.J."/>
            <person name="Szarkandi J.G."/>
            <person name="Papp V."/>
            <person name="Albert L."/>
            <person name="Andreopoulos W."/>
            <person name="Angelini C."/>
            <person name="Antonin V."/>
            <person name="Barry K.W."/>
            <person name="Bougher N.L."/>
            <person name="Buchanan P."/>
            <person name="Buyck B."/>
            <person name="Bense V."/>
            <person name="Catcheside P."/>
            <person name="Chovatia M."/>
            <person name="Cooper J."/>
            <person name="Damon W."/>
            <person name="Desjardin D."/>
            <person name="Finy P."/>
            <person name="Geml J."/>
            <person name="Haridas S."/>
            <person name="Hughes K."/>
            <person name="Justo A."/>
            <person name="Karasinski D."/>
            <person name="Kautmanova I."/>
            <person name="Kiss B."/>
            <person name="Kocsube S."/>
            <person name="Kotiranta H."/>
            <person name="LaButti K.M."/>
            <person name="Lechner B.E."/>
            <person name="Liimatainen K."/>
            <person name="Lipzen A."/>
            <person name="Lukacs Z."/>
            <person name="Mihaltcheva S."/>
            <person name="Morgado L.N."/>
            <person name="Niskanen T."/>
            <person name="Noordeloos M.E."/>
            <person name="Ohm R.A."/>
            <person name="Ortiz-Santana B."/>
            <person name="Ovrebo C."/>
            <person name="Racz N."/>
            <person name="Riley R."/>
            <person name="Savchenko A."/>
            <person name="Shiryaev A."/>
            <person name="Soop K."/>
            <person name="Spirin V."/>
            <person name="Szebenyi C."/>
            <person name="Tomsovsky M."/>
            <person name="Tulloss R.E."/>
            <person name="Uehling J."/>
            <person name="Grigoriev I.V."/>
            <person name="Vagvolgyi C."/>
            <person name="Papp T."/>
            <person name="Martin F.M."/>
            <person name="Miettinen O."/>
            <person name="Hibbett D.S."/>
            <person name="Nagy L.G."/>
        </authorList>
    </citation>
    <scope>NUCLEOTIDE SEQUENCE [LARGE SCALE GENOMIC DNA]</scope>
    <source>
        <strain evidence="2 3">CBS 121175</strain>
    </source>
</reference>
<dbReference type="Proteomes" id="UP000307440">
    <property type="component" value="Unassembled WGS sequence"/>
</dbReference>
<proteinExistence type="predicted"/>
<feature type="region of interest" description="Disordered" evidence="1">
    <location>
        <begin position="1"/>
        <end position="95"/>
    </location>
</feature>
<dbReference type="EMBL" id="ML210286">
    <property type="protein sequence ID" value="TFK20825.1"/>
    <property type="molecule type" value="Genomic_DNA"/>
</dbReference>
<evidence type="ECO:0000313" key="3">
    <source>
        <dbReference type="Proteomes" id="UP000307440"/>
    </source>
</evidence>
<keyword evidence="3" id="KW-1185">Reference proteome</keyword>
<evidence type="ECO:0000313" key="2">
    <source>
        <dbReference type="EMBL" id="TFK20825.1"/>
    </source>
</evidence>
<sequence length="156" mass="16021">MGKKFSKPARIAVRRGTPGGHSSGGGGRNYRVICTVSSGGREDTGQRSSGAGEESTVSLADLSTPASAADADAGNGTQGIIRRVPSGGREDNGPEWVPAVQVLQEAQGVHIDGSTIMAAGRDIKVKNVVNVNNVVINQPENALAKAVDHGTEFLFA</sequence>
<protein>
    <submittedName>
        <fullName evidence="2">Uncharacterized protein</fullName>
    </submittedName>
</protein>